<dbReference type="SUPFAM" id="SSF52540">
    <property type="entry name" value="P-loop containing nucleoside triphosphate hydrolases"/>
    <property type="match status" value="1"/>
</dbReference>
<dbReference type="PANTHER" id="PTHR43681">
    <property type="entry name" value="TRANSMEMBRANE GTPASE FZO"/>
    <property type="match status" value="1"/>
</dbReference>
<dbReference type="Pfam" id="PF00350">
    <property type="entry name" value="Dynamin_N"/>
    <property type="match status" value="1"/>
</dbReference>
<dbReference type="InterPro" id="IPR045063">
    <property type="entry name" value="Dynamin_N"/>
</dbReference>
<keyword evidence="3" id="KW-1185">Reference proteome</keyword>
<dbReference type="EMBL" id="VZPB01000058">
    <property type="protein sequence ID" value="KAB0576400.1"/>
    <property type="molecule type" value="Genomic_DNA"/>
</dbReference>
<reference evidence="2 3" key="1">
    <citation type="submission" date="2019-09" db="EMBL/GenBank/DDBJ databases">
        <title>Draft genome sequences of 48 bacterial type strains from the CCUG.</title>
        <authorList>
            <person name="Tunovic T."/>
            <person name="Pineiro-Iglesias B."/>
            <person name="Unosson C."/>
            <person name="Inganas E."/>
            <person name="Ohlen M."/>
            <person name="Cardew S."/>
            <person name="Jensie-Markopoulos S."/>
            <person name="Salva-Serra F."/>
            <person name="Jaen-Luchoro D."/>
            <person name="Karlsson R."/>
            <person name="Svensson-Stadler L."/>
            <person name="Chun J."/>
            <person name="Moore E."/>
        </authorList>
    </citation>
    <scope>NUCLEOTIDE SEQUENCE [LARGE SCALE GENOMIC DNA]</scope>
    <source>
        <strain evidence="2 3">CCUG 30977</strain>
    </source>
</reference>
<dbReference type="Gene3D" id="3.40.50.300">
    <property type="entry name" value="P-loop containing nucleotide triphosphate hydrolases"/>
    <property type="match status" value="1"/>
</dbReference>
<dbReference type="OrthoDB" id="5295100at2"/>
<sequence length="690" mass="75997">MSPSDDSSLNDALALQPALEPQLDALADWRLALERELVGLEAFLAQSDLLSPSAASASHAVRHRLATDKLVVAFVAEFSRGKSELINAIFFADAGRRILPATPGRTTMCPVELSWDPAELPTLDLLPIETRRQDKTLAEWSVQRDRWYRIPLDPSDPDGLAISLQQVTQTRSVSREDAQRLGLWSEEHPQDNPPTLPDGQVEIPAWRHAVINYPHPLLQRGLVVIDTPGLNAIGTEPELTLGLLPSAHAALFVLAADTGVTRSDLDIWNDHLGGQGLSCFVVLNKVDTLADPLASPEEQRAAVERQCETTAQTLGIVRDRVFPISARQALAARLQGDVEALQASGLPALEAALNLHLLPQRQRVLAKAVIGGVQSMLEHATRALRDQRRQNAEQMLELRGLRGKSASRVAQMLDRVTADTAEFERCTARLTALRAVHARLQHKTLKALDADRIREAMGQLEAALGSGWLHLRARGAFAKMCAGLQAQLDTAASLNAEAAQMLQALFSQLNAEFGFSLNFTPAPDVSRFKNELSLIERNYGRYFNLSSALRLNSTVSSEQFHRMLVSKLRVVFENASAEIESWHQNASGQVDGQFRDRRRGFRRRRESLERIQHATGELEARLSEVETQDNKLLDLADQAQAMAARLRQRAEAGPDYQDEALSDMGALDLDLSEGEFVHSDQGLFRPGAAA</sequence>
<accession>A0A643F886</accession>
<dbReference type="PANTHER" id="PTHR43681:SF1">
    <property type="entry name" value="SARCALUMENIN"/>
    <property type="match status" value="1"/>
</dbReference>
<protein>
    <submittedName>
        <fullName evidence="2">Dynamin family protein</fullName>
    </submittedName>
</protein>
<dbReference type="InterPro" id="IPR051943">
    <property type="entry name" value="TRAFAC_Dynamin-like_GTPase"/>
</dbReference>
<gene>
    <name evidence="2" type="ORF">F7Q92_18055</name>
</gene>
<dbReference type="RefSeq" id="WP_151125484.1">
    <property type="nucleotide sequence ID" value="NZ_CP088081.1"/>
</dbReference>
<dbReference type="Proteomes" id="UP000430120">
    <property type="component" value="Unassembled WGS sequence"/>
</dbReference>
<comment type="caution">
    <text evidence="2">The sequence shown here is derived from an EMBL/GenBank/DDBJ whole genome shotgun (WGS) entry which is preliminary data.</text>
</comment>
<feature type="domain" description="Dynamin N-terminal" evidence="1">
    <location>
        <begin position="72"/>
        <end position="286"/>
    </location>
</feature>
<name>A0A643F886_IDEDE</name>
<proteinExistence type="predicted"/>
<organism evidence="2 3">
    <name type="scientific">Ideonella dechloratans</name>
    <dbReference type="NCBI Taxonomy" id="36863"/>
    <lineage>
        <taxon>Bacteria</taxon>
        <taxon>Pseudomonadati</taxon>
        <taxon>Pseudomonadota</taxon>
        <taxon>Betaproteobacteria</taxon>
        <taxon>Burkholderiales</taxon>
        <taxon>Sphaerotilaceae</taxon>
        <taxon>Ideonella</taxon>
    </lineage>
</organism>
<evidence type="ECO:0000259" key="1">
    <source>
        <dbReference type="Pfam" id="PF00350"/>
    </source>
</evidence>
<dbReference type="InterPro" id="IPR027417">
    <property type="entry name" value="P-loop_NTPase"/>
</dbReference>
<evidence type="ECO:0000313" key="2">
    <source>
        <dbReference type="EMBL" id="KAB0576400.1"/>
    </source>
</evidence>
<dbReference type="AlphaFoldDB" id="A0A643F886"/>
<evidence type="ECO:0000313" key="3">
    <source>
        <dbReference type="Proteomes" id="UP000430120"/>
    </source>
</evidence>